<feature type="modified residue" description="4-aspartylphosphate" evidence="6">
    <location>
        <position position="65"/>
    </location>
</feature>
<feature type="domain" description="Response regulatory" evidence="8">
    <location>
        <begin position="14"/>
        <end position="130"/>
    </location>
</feature>
<keyword evidence="1 6" id="KW-0597">Phosphoprotein</keyword>
<dbReference type="Gene3D" id="3.30.450.20">
    <property type="entry name" value="PAS domain"/>
    <property type="match status" value="1"/>
</dbReference>
<dbReference type="GO" id="GO:0005829">
    <property type="term" value="C:cytosol"/>
    <property type="evidence" value="ECO:0007669"/>
    <property type="project" value="TreeGrafter"/>
</dbReference>
<dbReference type="InterPro" id="IPR001789">
    <property type="entry name" value="Sig_transdc_resp-reg_receiver"/>
</dbReference>
<proteinExistence type="predicted"/>
<dbReference type="GO" id="GO:0006355">
    <property type="term" value="P:regulation of DNA-templated transcription"/>
    <property type="evidence" value="ECO:0007669"/>
    <property type="project" value="TreeGrafter"/>
</dbReference>
<dbReference type="Proteomes" id="UP000289718">
    <property type="component" value="Unassembled WGS sequence"/>
</dbReference>
<dbReference type="InterPro" id="IPR039420">
    <property type="entry name" value="WalR-like"/>
</dbReference>
<evidence type="ECO:0000256" key="1">
    <source>
        <dbReference type="ARBA" id="ARBA00022553"/>
    </source>
</evidence>
<evidence type="ECO:0000313" key="11">
    <source>
        <dbReference type="Proteomes" id="UP000289718"/>
    </source>
</evidence>
<dbReference type="PROSITE" id="PS50110">
    <property type="entry name" value="RESPONSE_REGULATORY"/>
    <property type="match status" value="1"/>
</dbReference>
<dbReference type="PANTHER" id="PTHR48111:SF1">
    <property type="entry name" value="TWO-COMPONENT RESPONSE REGULATOR ORR33"/>
    <property type="match status" value="1"/>
</dbReference>
<dbReference type="PANTHER" id="PTHR48111">
    <property type="entry name" value="REGULATOR OF RPOS"/>
    <property type="match status" value="1"/>
</dbReference>
<dbReference type="GO" id="GO:0000976">
    <property type="term" value="F:transcription cis-regulatory region binding"/>
    <property type="evidence" value="ECO:0007669"/>
    <property type="project" value="TreeGrafter"/>
</dbReference>
<dbReference type="CDD" id="cd17536">
    <property type="entry name" value="REC_YesN-like"/>
    <property type="match status" value="1"/>
</dbReference>
<keyword evidence="4" id="KW-0238">DNA-binding</keyword>
<dbReference type="PROSITE" id="PS50112">
    <property type="entry name" value="PAS"/>
    <property type="match status" value="1"/>
</dbReference>
<keyword evidence="2" id="KW-0902">Two-component regulatory system</keyword>
<dbReference type="CDD" id="cd00130">
    <property type="entry name" value="PAS"/>
    <property type="match status" value="1"/>
</dbReference>
<evidence type="ECO:0000256" key="4">
    <source>
        <dbReference type="ARBA" id="ARBA00023125"/>
    </source>
</evidence>
<evidence type="ECO:0000256" key="6">
    <source>
        <dbReference type="PROSITE-ProRule" id="PRU00169"/>
    </source>
</evidence>
<dbReference type="InterPro" id="IPR011006">
    <property type="entry name" value="CheY-like_superfamily"/>
</dbReference>
<dbReference type="InterPro" id="IPR000014">
    <property type="entry name" value="PAS"/>
</dbReference>
<sequence>MNNLDSKKLLKRLKVLYVEDDSSVRNELVSLLSNFFENVFFAEDGKQGLELYVEKKDSIDLIIADINMPNLNGIDMVKKIREINKDIPVVFVTAYSDNDFLSEAIKLKVFEYIIKPIDIRKLMTVLTELASINYHKFMVEQQNKELKEYKDIISSNNIVIKTDENFNIEYVNKLFCDITGYNKTELLGKSIEVLKHPDTQENIYNDIKLSVKSKKQFNERLKNLKKDGSFYIADTTIVSQLNDKGEIIGSLIIQKDETKEVIKRREVQTHLIKDKGEIFIKGKENTAQLQYEINLLKESIEKLKAELRKAKNEKDKYIYTVEKYTNENKKLKLELKQMKKEVDTFEEKHIMVKKINKENADLKIENKTLNAKLENIELHYKKEVKQVSVNYEVKIDDLEQELSTLKEKLNSVENAEVVAQKLSYWKEKAKVEAKKVEKLEKEILNIGDKDILEKLFGKV</sequence>
<evidence type="ECO:0000259" key="9">
    <source>
        <dbReference type="PROSITE" id="PS50112"/>
    </source>
</evidence>
<feature type="domain" description="PAS" evidence="9">
    <location>
        <begin position="142"/>
        <end position="214"/>
    </location>
</feature>
<keyword evidence="3" id="KW-0805">Transcription regulation</keyword>
<feature type="coiled-coil region" evidence="7">
    <location>
        <begin position="286"/>
        <end position="415"/>
    </location>
</feature>
<dbReference type="NCBIfam" id="TIGR00229">
    <property type="entry name" value="sensory_box"/>
    <property type="match status" value="1"/>
</dbReference>
<dbReference type="GO" id="GO:0032993">
    <property type="term" value="C:protein-DNA complex"/>
    <property type="evidence" value="ECO:0007669"/>
    <property type="project" value="TreeGrafter"/>
</dbReference>
<dbReference type="GO" id="GO:0000156">
    <property type="term" value="F:phosphorelay response regulator activity"/>
    <property type="evidence" value="ECO:0007669"/>
    <property type="project" value="TreeGrafter"/>
</dbReference>
<organism evidence="10 11">
    <name type="scientific">Halarcobacter mediterraneus</name>
    <dbReference type="NCBI Taxonomy" id="2023153"/>
    <lineage>
        <taxon>Bacteria</taxon>
        <taxon>Pseudomonadati</taxon>
        <taxon>Campylobacterota</taxon>
        <taxon>Epsilonproteobacteria</taxon>
        <taxon>Campylobacterales</taxon>
        <taxon>Arcobacteraceae</taxon>
        <taxon>Halarcobacter</taxon>
    </lineage>
</organism>
<dbReference type="Pfam" id="PF00072">
    <property type="entry name" value="Response_reg"/>
    <property type="match status" value="1"/>
</dbReference>
<dbReference type="InterPro" id="IPR035965">
    <property type="entry name" value="PAS-like_dom_sf"/>
</dbReference>
<dbReference type="EMBL" id="NXIE01000005">
    <property type="protein sequence ID" value="RXK11933.1"/>
    <property type="molecule type" value="Genomic_DNA"/>
</dbReference>
<reference evidence="10 11" key="1">
    <citation type="submission" date="2017-09" db="EMBL/GenBank/DDBJ databases">
        <title>Genomics of the genus Arcobacter.</title>
        <authorList>
            <person name="Perez-Cataluna A."/>
            <person name="Figueras M.J."/>
            <person name="Salas-Masso N."/>
        </authorList>
    </citation>
    <scope>NUCLEOTIDE SEQUENCE [LARGE SCALE GENOMIC DNA]</scope>
    <source>
        <strain evidence="10 11">F156-34</strain>
    </source>
</reference>
<dbReference type="AlphaFoldDB" id="A0A4V1M127"/>
<evidence type="ECO:0008006" key="12">
    <source>
        <dbReference type="Google" id="ProtNLM"/>
    </source>
</evidence>
<comment type="caution">
    <text evidence="10">The sequence shown here is derived from an EMBL/GenBank/DDBJ whole genome shotgun (WGS) entry which is preliminary data.</text>
</comment>
<accession>A0A4V1M127</accession>
<evidence type="ECO:0000256" key="3">
    <source>
        <dbReference type="ARBA" id="ARBA00023015"/>
    </source>
</evidence>
<gene>
    <name evidence="10" type="ORF">CP965_12195</name>
</gene>
<keyword evidence="7" id="KW-0175">Coiled coil</keyword>
<name>A0A4V1M127_9BACT</name>
<evidence type="ECO:0000256" key="7">
    <source>
        <dbReference type="SAM" id="Coils"/>
    </source>
</evidence>
<dbReference type="OrthoDB" id="5348172at2"/>
<dbReference type="Gene3D" id="3.40.50.2300">
    <property type="match status" value="1"/>
</dbReference>
<dbReference type="SUPFAM" id="SSF55785">
    <property type="entry name" value="PYP-like sensor domain (PAS domain)"/>
    <property type="match status" value="1"/>
</dbReference>
<dbReference type="SUPFAM" id="SSF52172">
    <property type="entry name" value="CheY-like"/>
    <property type="match status" value="1"/>
</dbReference>
<protein>
    <recommendedName>
        <fullName evidence="12">Response regulator</fullName>
    </recommendedName>
</protein>
<evidence type="ECO:0000313" key="10">
    <source>
        <dbReference type="EMBL" id="RXK11933.1"/>
    </source>
</evidence>
<keyword evidence="11" id="KW-1185">Reference proteome</keyword>
<evidence type="ECO:0000259" key="8">
    <source>
        <dbReference type="PROSITE" id="PS50110"/>
    </source>
</evidence>
<dbReference type="SMART" id="SM00448">
    <property type="entry name" value="REC"/>
    <property type="match status" value="1"/>
</dbReference>
<dbReference type="SMART" id="SM00091">
    <property type="entry name" value="PAS"/>
    <property type="match status" value="1"/>
</dbReference>
<evidence type="ECO:0000256" key="5">
    <source>
        <dbReference type="ARBA" id="ARBA00023163"/>
    </source>
</evidence>
<dbReference type="RefSeq" id="WP_129062385.1">
    <property type="nucleotide sequence ID" value="NZ_NXIE01000005.1"/>
</dbReference>
<dbReference type="Pfam" id="PF13426">
    <property type="entry name" value="PAS_9"/>
    <property type="match status" value="1"/>
</dbReference>
<evidence type="ECO:0000256" key="2">
    <source>
        <dbReference type="ARBA" id="ARBA00023012"/>
    </source>
</evidence>
<keyword evidence="5" id="KW-0804">Transcription</keyword>